<organism evidence="1 2">
    <name type="scientific">Cichorium intybus</name>
    <name type="common">Chicory</name>
    <dbReference type="NCBI Taxonomy" id="13427"/>
    <lineage>
        <taxon>Eukaryota</taxon>
        <taxon>Viridiplantae</taxon>
        <taxon>Streptophyta</taxon>
        <taxon>Embryophyta</taxon>
        <taxon>Tracheophyta</taxon>
        <taxon>Spermatophyta</taxon>
        <taxon>Magnoliopsida</taxon>
        <taxon>eudicotyledons</taxon>
        <taxon>Gunneridae</taxon>
        <taxon>Pentapetalae</taxon>
        <taxon>asterids</taxon>
        <taxon>campanulids</taxon>
        <taxon>Asterales</taxon>
        <taxon>Asteraceae</taxon>
        <taxon>Cichorioideae</taxon>
        <taxon>Cichorieae</taxon>
        <taxon>Cichoriinae</taxon>
        <taxon>Cichorium</taxon>
    </lineage>
</organism>
<dbReference type="Proteomes" id="UP001055811">
    <property type="component" value="Linkage Group LG05"/>
</dbReference>
<dbReference type="EMBL" id="CM042013">
    <property type="protein sequence ID" value="KAI3739764.1"/>
    <property type="molecule type" value="Genomic_DNA"/>
</dbReference>
<evidence type="ECO:0000313" key="2">
    <source>
        <dbReference type="Proteomes" id="UP001055811"/>
    </source>
</evidence>
<accession>A0ACB9CZL6</accession>
<sequence length="108" mass="12156">MRKCRFNPESYSQSGRCAPSTVVILSTAFVDFLSLLAEGEKDNEDHNLWFLMLLVWFRPSLLLLYSNSFGNTHCFEFRPTEVDRDDAPDDGISLSSSTLCFSLASSCS</sequence>
<evidence type="ECO:0000313" key="1">
    <source>
        <dbReference type="EMBL" id="KAI3739764.1"/>
    </source>
</evidence>
<keyword evidence="2" id="KW-1185">Reference proteome</keyword>
<reference evidence="2" key="1">
    <citation type="journal article" date="2022" name="Mol. Ecol. Resour.">
        <title>The genomes of chicory, endive, great burdock and yacon provide insights into Asteraceae palaeo-polyploidization history and plant inulin production.</title>
        <authorList>
            <person name="Fan W."/>
            <person name="Wang S."/>
            <person name="Wang H."/>
            <person name="Wang A."/>
            <person name="Jiang F."/>
            <person name="Liu H."/>
            <person name="Zhao H."/>
            <person name="Xu D."/>
            <person name="Zhang Y."/>
        </authorList>
    </citation>
    <scope>NUCLEOTIDE SEQUENCE [LARGE SCALE GENOMIC DNA]</scope>
    <source>
        <strain evidence="2">cv. Punajuju</strain>
    </source>
</reference>
<proteinExistence type="predicted"/>
<gene>
    <name evidence="1" type="ORF">L2E82_30175</name>
</gene>
<comment type="caution">
    <text evidence="1">The sequence shown here is derived from an EMBL/GenBank/DDBJ whole genome shotgun (WGS) entry which is preliminary data.</text>
</comment>
<reference evidence="1 2" key="2">
    <citation type="journal article" date="2022" name="Mol. Ecol. Resour.">
        <title>The genomes of chicory, endive, great burdock and yacon provide insights into Asteraceae paleo-polyploidization history and plant inulin production.</title>
        <authorList>
            <person name="Fan W."/>
            <person name="Wang S."/>
            <person name="Wang H."/>
            <person name="Wang A."/>
            <person name="Jiang F."/>
            <person name="Liu H."/>
            <person name="Zhao H."/>
            <person name="Xu D."/>
            <person name="Zhang Y."/>
        </authorList>
    </citation>
    <scope>NUCLEOTIDE SEQUENCE [LARGE SCALE GENOMIC DNA]</scope>
    <source>
        <strain evidence="2">cv. Punajuju</strain>
        <tissue evidence="1">Leaves</tissue>
    </source>
</reference>
<name>A0ACB9CZL6_CICIN</name>
<protein>
    <submittedName>
        <fullName evidence="1">Uncharacterized protein</fullName>
    </submittedName>
</protein>